<dbReference type="PANTHER" id="PTHR46451">
    <property type="entry name" value="RAS-RESPONSIVE ELEMENT-BINDING PROTEIN 1"/>
    <property type="match status" value="1"/>
</dbReference>
<dbReference type="FunFam" id="3.30.160.60:FF:000599">
    <property type="entry name" value="ras-responsive element-binding protein 1 isoform X1"/>
    <property type="match status" value="1"/>
</dbReference>
<evidence type="ECO:0000259" key="3">
    <source>
        <dbReference type="PROSITE" id="PS50157"/>
    </source>
</evidence>
<feature type="region of interest" description="Disordered" evidence="2">
    <location>
        <begin position="85"/>
        <end position="148"/>
    </location>
</feature>
<dbReference type="PANTHER" id="PTHR46451:SF1">
    <property type="entry name" value="RAS-RESPONSIVE ELEMENT-BINDING PROTEIN 1"/>
    <property type="match status" value="1"/>
</dbReference>
<feature type="domain" description="C2H2-type" evidence="3">
    <location>
        <begin position="260"/>
        <end position="287"/>
    </location>
</feature>
<feature type="compositionally biased region" description="Basic and acidic residues" evidence="2">
    <location>
        <begin position="118"/>
        <end position="147"/>
    </location>
</feature>
<dbReference type="Pfam" id="PF00096">
    <property type="entry name" value="zf-C2H2"/>
    <property type="match status" value="4"/>
</dbReference>
<dbReference type="InterPro" id="IPR052795">
    <property type="entry name" value="RREB1"/>
</dbReference>
<dbReference type="GO" id="GO:0001228">
    <property type="term" value="F:DNA-binding transcription activator activity, RNA polymerase II-specific"/>
    <property type="evidence" value="ECO:0007669"/>
    <property type="project" value="TreeGrafter"/>
</dbReference>
<keyword evidence="1" id="KW-0862">Zinc</keyword>
<feature type="domain" description="C2H2-type" evidence="3">
    <location>
        <begin position="152"/>
        <end position="174"/>
    </location>
</feature>
<gene>
    <name evidence="4" type="ORF">MATL_G00257780</name>
</gene>
<dbReference type="PROSITE" id="PS50157">
    <property type="entry name" value="ZINC_FINGER_C2H2_2"/>
    <property type="match status" value="9"/>
</dbReference>
<feature type="domain" description="C2H2-type" evidence="3">
    <location>
        <begin position="68"/>
        <end position="95"/>
    </location>
</feature>
<accession>A0A9D3PEP8</accession>
<dbReference type="FunFam" id="3.30.160.60:FF:000487">
    <property type="entry name" value="ras-responsive element-binding protein 1 isoform X1"/>
    <property type="match status" value="1"/>
</dbReference>
<feature type="compositionally biased region" description="Low complexity" evidence="2">
    <location>
        <begin position="95"/>
        <end position="105"/>
    </location>
</feature>
<reference evidence="4" key="1">
    <citation type="submission" date="2021-01" db="EMBL/GenBank/DDBJ databases">
        <authorList>
            <person name="Zahm M."/>
            <person name="Roques C."/>
            <person name="Cabau C."/>
            <person name="Klopp C."/>
            <person name="Donnadieu C."/>
            <person name="Jouanno E."/>
            <person name="Lampietro C."/>
            <person name="Louis A."/>
            <person name="Herpin A."/>
            <person name="Echchiki A."/>
            <person name="Berthelot C."/>
            <person name="Parey E."/>
            <person name="Roest-Crollius H."/>
            <person name="Braasch I."/>
            <person name="Postlethwait J."/>
            <person name="Bobe J."/>
            <person name="Montfort J."/>
            <person name="Bouchez O."/>
            <person name="Begum T."/>
            <person name="Mejri S."/>
            <person name="Adams A."/>
            <person name="Chen W.-J."/>
            <person name="Guiguen Y."/>
        </authorList>
    </citation>
    <scope>NUCLEOTIDE SEQUENCE</scope>
    <source>
        <strain evidence="4">YG-15Mar2019-1</strain>
        <tissue evidence="4">Brain</tissue>
    </source>
</reference>
<evidence type="ECO:0000313" key="4">
    <source>
        <dbReference type="EMBL" id="KAG7455535.1"/>
    </source>
</evidence>
<feature type="domain" description="C2H2-type" evidence="3">
    <location>
        <begin position="557"/>
        <end position="584"/>
    </location>
</feature>
<feature type="non-terminal residue" evidence="4">
    <location>
        <position position="1"/>
    </location>
</feature>
<evidence type="ECO:0000313" key="5">
    <source>
        <dbReference type="Proteomes" id="UP001046870"/>
    </source>
</evidence>
<dbReference type="Gene3D" id="3.30.160.60">
    <property type="entry name" value="Classic Zinc Finger"/>
    <property type="match status" value="7"/>
</dbReference>
<feature type="domain" description="C2H2-type" evidence="3">
    <location>
        <begin position="669"/>
        <end position="696"/>
    </location>
</feature>
<feature type="region of interest" description="Disordered" evidence="2">
    <location>
        <begin position="883"/>
        <end position="944"/>
    </location>
</feature>
<dbReference type="SMART" id="SM00355">
    <property type="entry name" value="ZnF_C2H2"/>
    <property type="match status" value="11"/>
</dbReference>
<dbReference type="PROSITE" id="PS00028">
    <property type="entry name" value="ZINC_FINGER_C2H2_1"/>
    <property type="match status" value="10"/>
</dbReference>
<dbReference type="Proteomes" id="UP001046870">
    <property type="component" value="Chromosome 24"/>
</dbReference>
<keyword evidence="1" id="KW-0479">Metal-binding</keyword>
<dbReference type="SUPFAM" id="SSF57667">
    <property type="entry name" value="beta-beta-alpha zinc fingers"/>
    <property type="match status" value="5"/>
</dbReference>
<protein>
    <recommendedName>
        <fullName evidence="3">C2H2-type domain-containing protein</fullName>
    </recommendedName>
</protein>
<feature type="compositionally biased region" description="Low complexity" evidence="2">
    <location>
        <begin position="477"/>
        <end position="506"/>
    </location>
</feature>
<feature type="region of interest" description="Disordered" evidence="2">
    <location>
        <begin position="980"/>
        <end position="1103"/>
    </location>
</feature>
<feature type="compositionally biased region" description="Polar residues" evidence="2">
    <location>
        <begin position="454"/>
        <end position="472"/>
    </location>
</feature>
<dbReference type="Pfam" id="PF13894">
    <property type="entry name" value="zf-C2H2_4"/>
    <property type="match status" value="1"/>
</dbReference>
<proteinExistence type="predicted"/>
<dbReference type="EMBL" id="JAFDVH010000024">
    <property type="protein sequence ID" value="KAG7455535.1"/>
    <property type="molecule type" value="Genomic_DNA"/>
</dbReference>
<feature type="domain" description="C2H2-type" evidence="3">
    <location>
        <begin position="585"/>
        <end position="612"/>
    </location>
</feature>
<feature type="region of interest" description="Disordered" evidence="2">
    <location>
        <begin position="450"/>
        <end position="514"/>
    </location>
</feature>
<feature type="domain" description="C2H2-type" evidence="3">
    <location>
        <begin position="40"/>
        <end position="67"/>
    </location>
</feature>
<dbReference type="FunFam" id="3.30.160.60:FF:000682">
    <property type="entry name" value="ras-responsive element-binding protein 1 isoform X1"/>
    <property type="match status" value="1"/>
</dbReference>
<keyword evidence="5" id="KW-1185">Reference proteome</keyword>
<feature type="domain" description="C2H2-type" evidence="3">
    <location>
        <begin position="9"/>
        <end position="36"/>
    </location>
</feature>
<dbReference type="AlphaFoldDB" id="A0A9D3PEP8"/>
<feature type="compositionally biased region" description="Polar residues" evidence="2">
    <location>
        <begin position="998"/>
        <end position="1012"/>
    </location>
</feature>
<name>A0A9D3PEP8_MEGAT</name>
<dbReference type="GO" id="GO:0005634">
    <property type="term" value="C:nucleus"/>
    <property type="evidence" value="ECO:0007669"/>
    <property type="project" value="TreeGrafter"/>
</dbReference>
<dbReference type="OrthoDB" id="3069995at2759"/>
<organism evidence="4 5">
    <name type="scientific">Megalops atlanticus</name>
    <name type="common">Tarpon</name>
    <name type="synonym">Clupea gigantea</name>
    <dbReference type="NCBI Taxonomy" id="7932"/>
    <lineage>
        <taxon>Eukaryota</taxon>
        <taxon>Metazoa</taxon>
        <taxon>Chordata</taxon>
        <taxon>Craniata</taxon>
        <taxon>Vertebrata</taxon>
        <taxon>Euteleostomi</taxon>
        <taxon>Actinopterygii</taxon>
        <taxon>Neopterygii</taxon>
        <taxon>Teleostei</taxon>
        <taxon>Elopiformes</taxon>
        <taxon>Megalopidae</taxon>
        <taxon>Megalops</taxon>
    </lineage>
</organism>
<dbReference type="GO" id="GO:0000978">
    <property type="term" value="F:RNA polymerase II cis-regulatory region sequence-specific DNA binding"/>
    <property type="evidence" value="ECO:0007669"/>
    <property type="project" value="TreeGrafter"/>
</dbReference>
<feature type="compositionally biased region" description="Basic residues" evidence="2">
    <location>
        <begin position="107"/>
        <end position="117"/>
    </location>
</feature>
<dbReference type="FunFam" id="3.30.160.60:FF:001788">
    <property type="entry name" value="ras-responsive element-binding protein 1"/>
    <property type="match status" value="1"/>
</dbReference>
<dbReference type="InterPro" id="IPR036236">
    <property type="entry name" value="Znf_C2H2_sf"/>
</dbReference>
<evidence type="ECO:0000256" key="2">
    <source>
        <dbReference type="SAM" id="MobiDB-lite"/>
    </source>
</evidence>
<dbReference type="InterPro" id="IPR013087">
    <property type="entry name" value="Znf_C2H2_type"/>
</dbReference>
<sequence length="1133" mass="123779">EAKDDCSSFTCPLCNKNFITQHQLTVHIRQHNTESRASDHSCSICGKALSSASSLDRHMLVHSGERPYRCSACGQTFTTNGNMHRHMKIHDKDPSSTMASSPTSPIKGHRRTSAKRKPSLEDKSNQGDQSPKEKVLEESPQDKRDPAQEEEMQCPLCFKTFICKYGLESHMETHPDTSLRCDVCCISFRTQCGLLRHNAVIHKQLPTDHAGRPFIQNNPSVPLGFSDLAFIDFSCHKFPHIAQVWCETNLRRCASKFHRFVCETCNKGFPLQSALDLHSVKHSLRDRTHENATPPSCQDMPPVAGQASFMELLGLQPISKVKLAPMQDEALQAVLHSIQVICVDTPTFTLPQEANGHHHPPLDPASFQGLSQNGAFNFLSLQPFILQPDGSVVVKPVCHEGGMELADIPQILKMASLAPGQITLPLLSKAPCSPMQSSCKQMPPLKPKPLVAPCTSTATSTQPSLMSTQQASPGHVSPNLPSPSSQLLKTHGESCSSSSSSSSSSSRETASEKTALEAHGLLDGPMPPDAGGCEIKQEVSEEVEALGGKKAARQAEYPCRCCDQVFAFSGVLEAHLRFHLGNSPYQCNICNYAAPDKATLIRHMRTHSGKRPYVCHICRYPFTIKANCERHQHKKHMKSAGKEIEKNIEHVSTSVTALDLLDSASPRDASCHHCREDLMSYQTLKIHLRTHSGCRLKHFECQRCGAAFLAERNCIHHLLKEHPEVREREIESHITTLPPTPNAAIPRASPLNQNRQISSTAPYSIKVEDKSLYALDPDQPLDFSRKGQGAAGIMEDLPTMNLEGLHSPQLSLYDCATEPIDLSIPRNPEKKLKKDATVMSPYRPASESLLPKPTSASIKELPPLASVTQIISSVSATPTLLKREAAPNSCSPASTEQGGLKAQETDSEPCREQQPMDGEVHNCSSDDFPQDDSQRKGEKQHTCSRERPVVVFTKSCGVDLKSSGELSIVERMLATTDANKFSPNLQANPVAPGKEAAEQSTTPCRDTCSHTQSNRERHLLHKHGVANRTLRQGGATPKAKTDEGSHGSTEGHPGDPGDAGKECTESAEQKSSHTQDSTQFTVEPPTDPSPADPATPTIEESTGGFISTLLDIHNKPSLSCILPSGEPPLVEVE</sequence>
<feature type="compositionally biased region" description="Basic and acidic residues" evidence="2">
    <location>
        <begin position="1052"/>
        <end position="1073"/>
    </location>
</feature>
<feature type="domain" description="C2H2-type" evidence="3">
    <location>
        <begin position="699"/>
        <end position="727"/>
    </location>
</feature>
<dbReference type="GO" id="GO:0008270">
    <property type="term" value="F:zinc ion binding"/>
    <property type="evidence" value="ECO:0007669"/>
    <property type="project" value="UniProtKB-KW"/>
</dbReference>
<comment type="caution">
    <text evidence="4">The sequence shown here is derived from an EMBL/GenBank/DDBJ whole genome shotgun (WGS) entry which is preliminary data.</text>
</comment>
<evidence type="ECO:0000256" key="1">
    <source>
        <dbReference type="PROSITE-ProRule" id="PRU00042"/>
    </source>
</evidence>
<feature type="compositionally biased region" description="Basic and acidic residues" evidence="2">
    <location>
        <begin position="932"/>
        <end position="944"/>
    </location>
</feature>
<keyword evidence="1" id="KW-0863">Zinc-finger</keyword>
<feature type="compositionally biased region" description="Polar residues" evidence="2">
    <location>
        <begin position="888"/>
        <end position="897"/>
    </location>
</feature>